<dbReference type="eggNOG" id="ENOG50308E0">
    <property type="taxonomic scope" value="Bacteria"/>
</dbReference>
<accession>K2QE32</accession>
<comment type="caution">
    <text evidence="1">The sequence shown here is derived from an EMBL/GenBank/DDBJ whole genome shotgun (WGS) entry which is preliminary data.</text>
</comment>
<protein>
    <submittedName>
        <fullName evidence="1">Uncharacterized protein</fullName>
    </submittedName>
</protein>
<dbReference type="RefSeq" id="WP_003135408.1">
    <property type="nucleotide sequence ID" value="NZ_AMQS01000012.1"/>
</dbReference>
<dbReference type="EMBL" id="AMQS01000012">
    <property type="protein sequence ID" value="EKF51647.1"/>
    <property type="molecule type" value="Genomic_DNA"/>
</dbReference>
<dbReference type="PATRIC" id="fig|1231377.3.peg.974"/>
<dbReference type="AlphaFoldDB" id="K2QE32"/>
<evidence type="ECO:0000313" key="2">
    <source>
        <dbReference type="Proteomes" id="UP000006787"/>
    </source>
</evidence>
<proteinExistence type="predicted"/>
<reference evidence="1 2" key="1">
    <citation type="journal article" date="2012" name="J. Bacteriol.">
        <title>Genome Sequence of the Bacteriocin-Producing Strain Lactococcus garvieae DCC43.</title>
        <authorList>
            <person name="Gabrielsen C."/>
            <person name="Brede D.A."/>
            <person name="Hernandez P.E."/>
            <person name="Nes I.F."/>
            <person name="Diep D.B."/>
        </authorList>
    </citation>
    <scope>NUCLEOTIDE SEQUENCE [LARGE SCALE GENOMIC DNA]</scope>
    <source>
        <strain evidence="1 2">DCC43</strain>
    </source>
</reference>
<name>K2QE32_9LACT</name>
<organism evidence="1 2">
    <name type="scientific">Lactococcus garvieae DCC43</name>
    <dbReference type="NCBI Taxonomy" id="1231377"/>
    <lineage>
        <taxon>Bacteria</taxon>
        <taxon>Bacillati</taxon>
        <taxon>Bacillota</taxon>
        <taxon>Bacilli</taxon>
        <taxon>Lactobacillales</taxon>
        <taxon>Streptococcaceae</taxon>
        <taxon>Lactococcus</taxon>
    </lineage>
</organism>
<dbReference type="Proteomes" id="UP000006787">
    <property type="component" value="Unassembled WGS sequence"/>
</dbReference>
<evidence type="ECO:0000313" key="1">
    <source>
        <dbReference type="EMBL" id="EKF51647.1"/>
    </source>
</evidence>
<sequence length="309" mass="35581">MRKIIIGFLLIIGLFNLSACGRFGKSYQSLLKGDWVQMANPMFEAASGDLLKVSPIEMDFNNEKEFKFNSKEKELTYPNGEKRKISFDRTGNILTVKNVENDKERRYYRKDSNQYKDEKEILQKQVDSVNEVWKKQYQSYLQQFEKAIEGTWSNAEVNAQVDLKRDSPDPDTKLVISSPKFFIFEASFSGANRRNTMSASFDNQKITDASLKLTDTDLVNLLDESWRNPNHLEETKESLEDMTFRDLFMRLGELTLSYSVPDKQLGQDITVSAYGNTIAPNLSRINSISVTSTDLTTQKYFESHLTVEK</sequence>
<gene>
    <name evidence="1" type="ORF">C426_0973</name>
</gene>